<feature type="region of interest" description="Disordered" evidence="3">
    <location>
        <begin position="583"/>
        <end position="726"/>
    </location>
</feature>
<feature type="compositionally biased region" description="Acidic residues" evidence="3">
    <location>
        <begin position="625"/>
        <end position="644"/>
    </location>
</feature>
<name>A0A484CZY7_PERFV</name>
<dbReference type="AlphaFoldDB" id="A0A484CZY7"/>
<feature type="compositionally biased region" description="Low complexity" evidence="3">
    <location>
        <begin position="260"/>
        <end position="282"/>
    </location>
</feature>
<feature type="compositionally biased region" description="Polar residues" evidence="3">
    <location>
        <begin position="43"/>
        <end position="56"/>
    </location>
</feature>
<feature type="domain" description="Fcf2 pre-rRNA processing C-terminal" evidence="4">
    <location>
        <begin position="821"/>
        <end position="914"/>
    </location>
</feature>
<dbReference type="PANTHER" id="PTHR21686">
    <property type="entry name" value="DEOXYNUCLEOTIDYLTRANSFERASE TERMINAL-INTERACTING PROTEIN 2"/>
    <property type="match status" value="1"/>
</dbReference>
<dbReference type="GO" id="GO:0003723">
    <property type="term" value="F:RNA binding"/>
    <property type="evidence" value="ECO:0007669"/>
    <property type="project" value="TreeGrafter"/>
</dbReference>
<sequence length="940" mass="103345">MVATRRGVRVYSPTKTNSDQPSDVPATPSSGRRTRSTAKRAESPTQHAQEETSSQLEKSEGGPQASPPTSALKRCTRASRLHSPEQPCTPVGSTHEADVSDVESCCSVVDIALPMTRARGRRGQPRTVSQEDEDISEVESCSSAVSASKASQSNRRSTRREAIPKSLDPSHVEAMDVKLDLVLETESCSSVVSDSQRVTRSQRKTTRTRSSAKQQTEDSELSDADSIAGAEVSKSTARRATRSKRQTCPIPIYLGEGSESSQSPAPRARRSCAATGKAAATADVSEPQSCESESHESGPTYSPIHMTRRRGKTRSTGPKAVDSDSDLADVQSPMGSPCSAQSRGTPCSSRTGSGSSSRGAWTTRSSVKACSIVLEKAREPAEEDASLNDSQLESTVIFEDADSTLLEEDVNQTLEEKEKQGVNSTDLPSKEADTKSVEKKVIVISEEDSTHGSPLVSDSPGCAEEAVSKPAVTLRRQQEETCAKNKDGNISEMEMIQEAIAPSEVLQPGQSVIVTFCESASEIPKKTEEKDEAMEVADVDTHSSQRAEVVDEDAVVETGPSEQEKMEVSTLLRDAQQVADSSEVRVESIQMASSQQHNVTVDTDPEQQSKDVIVEKAKIITLLESSEDEDAEEEERDVSEEEDLGYQAEERAGPTQKCEAAAATSVDGLFMIDTRPGQEADEQYYKEKPTEEEEDDEEKAPKEERVGQEEQDEEFVDEDGEDDDDEDAEILFSSRNPQLKELSSRIDPGIRVKELGGLYINFDGSKSKPVSSSLQKLKEKKIQDEVMKKSVMGPDFEKKDAVPPYSESKQAQKLKNRTEREKSTGDGWFNMKAPEITQELKGDLKVLKMRGSMDPKRFYKKNDRDGFPKYFQVGTVVDSAVDFYHSRVPKKSRKRTMVEELLSDAEFRQNNKKKYQHIVTEKAAQGAGKRNKKKNKFHKK</sequence>
<dbReference type="Pfam" id="PF08698">
    <property type="entry name" value="Fcf2"/>
    <property type="match status" value="1"/>
</dbReference>
<keyword evidence="6" id="KW-1185">Reference proteome</keyword>
<evidence type="ECO:0000256" key="2">
    <source>
        <dbReference type="ARBA" id="ARBA00023242"/>
    </source>
</evidence>
<gene>
    <name evidence="5" type="ORF">EPR50_G00098580</name>
</gene>
<feature type="compositionally biased region" description="Basic and acidic residues" evidence="3">
    <location>
        <begin position="699"/>
        <end position="708"/>
    </location>
</feature>
<feature type="compositionally biased region" description="Polar residues" evidence="3">
    <location>
        <begin position="13"/>
        <end position="31"/>
    </location>
</feature>
<feature type="region of interest" description="Disordered" evidence="3">
    <location>
        <begin position="112"/>
        <end position="172"/>
    </location>
</feature>
<feature type="region of interest" description="Disordered" evidence="3">
    <location>
        <begin position="190"/>
        <end position="362"/>
    </location>
</feature>
<dbReference type="GO" id="GO:0005730">
    <property type="term" value="C:nucleolus"/>
    <property type="evidence" value="ECO:0007669"/>
    <property type="project" value="UniProtKB-SubCell"/>
</dbReference>
<feature type="region of interest" description="Disordered" evidence="3">
    <location>
        <begin position="415"/>
        <end position="488"/>
    </location>
</feature>
<evidence type="ECO:0000256" key="3">
    <source>
        <dbReference type="SAM" id="MobiDB-lite"/>
    </source>
</evidence>
<comment type="caution">
    <text evidence="5">The sequence shown here is derived from an EMBL/GenBank/DDBJ whole genome shotgun (WGS) entry which is preliminary data.</text>
</comment>
<dbReference type="PANTHER" id="PTHR21686:SF12">
    <property type="entry name" value="DEOXYNUCLEOTIDYLTRANSFERASE TERMINAL-INTERACTING PROTEIN 2"/>
    <property type="match status" value="1"/>
</dbReference>
<dbReference type="GO" id="GO:0006396">
    <property type="term" value="P:RNA processing"/>
    <property type="evidence" value="ECO:0007669"/>
    <property type="project" value="TreeGrafter"/>
</dbReference>
<dbReference type="InterPro" id="IPR014810">
    <property type="entry name" value="Fcf2_C"/>
</dbReference>
<evidence type="ECO:0000313" key="6">
    <source>
        <dbReference type="Proteomes" id="UP000295070"/>
    </source>
</evidence>
<reference evidence="5 6" key="1">
    <citation type="submission" date="2019-01" db="EMBL/GenBank/DDBJ databases">
        <title>A chromosome-scale genome assembly of the yellow perch, Perca flavescens.</title>
        <authorList>
            <person name="Feron R."/>
            <person name="Morvezen R."/>
            <person name="Bestin A."/>
            <person name="Haffray P."/>
            <person name="Klopp C."/>
            <person name="Zahm M."/>
            <person name="Cabau C."/>
            <person name="Roques C."/>
            <person name="Donnadieu C."/>
            <person name="Bouchez O."/>
            <person name="Christie M."/>
            <person name="Larson W."/>
            <person name="Guiguen Y."/>
        </authorList>
    </citation>
    <scope>NUCLEOTIDE SEQUENCE [LARGE SCALE GENOMIC DNA]</scope>
    <source>
        <strain evidence="5">YP-PL-M2</strain>
        <tissue evidence="5">Blood</tissue>
    </source>
</reference>
<dbReference type="STRING" id="8167.A0A484CZY7"/>
<feature type="compositionally biased region" description="Basic and acidic residues" evidence="3">
    <location>
        <begin position="607"/>
        <end position="618"/>
    </location>
</feature>
<accession>A0A484CZY7</accession>
<feature type="compositionally biased region" description="Acidic residues" evidence="3">
    <location>
        <begin position="709"/>
        <end position="726"/>
    </location>
</feature>
<dbReference type="Proteomes" id="UP000295070">
    <property type="component" value="Chromosome 9"/>
</dbReference>
<feature type="compositionally biased region" description="Basic and acidic residues" evidence="3">
    <location>
        <begin position="159"/>
        <end position="172"/>
    </location>
</feature>
<feature type="region of interest" description="Disordered" evidence="3">
    <location>
        <begin position="524"/>
        <end position="569"/>
    </location>
</feature>
<feature type="compositionally biased region" description="Basic and acidic residues" evidence="3">
    <location>
        <begin position="428"/>
        <end position="441"/>
    </location>
</feature>
<comment type="subcellular location">
    <subcellularLocation>
        <location evidence="1">Nucleus</location>
        <location evidence="1">Nucleolus</location>
    </subcellularLocation>
</comment>
<dbReference type="InterPro" id="IPR039883">
    <property type="entry name" value="Fcf2/DNTTIP2"/>
</dbReference>
<feature type="region of interest" description="Disordered" evidence="3">
    <location>
        <begin position="921"/>
        <end position="940"/>
    </location>
</feature>
<feature type="compositionally biased region" description="Low complexity" evidence="3">
    <location>
        <begin position="342"/>
        <end position="362"/>
    </location>
</feature>
<dbReference type="EMBL" id="SCKG01000009">
    <property type="protein sequence ID" value="TDH08511.1"/>
    <property type="molecule type" value="Genomic_DNA"/>
</dbReference>
<evidence type="ECO:0000256" key="1">
    <source>
        <dbReference type="ARBA" id="ARBA00004604"/>
    </source>
</evidence>
<feature type="compositionally biased region" description="Basic and acidic residues" evidence="3">
    <location>
        <begin position="539"/>
        <end position="549"/>
    </location>
</feature>
<keyword evidence="2" id="KW-0539">Nucleus</keyword>
<feature type="region of interest" description="Disordered" evidence="3">
    <location>
        <begin position="1"/>
        <end position="100"/>
    </location>
</feature>
<protein>
    <recommendedName>
        <fullName evidence="4">Fcf2 pre-rRNA processing C-terminal domain-containing protein</fullName>
    </recommendedName>
</protein>
<organism evidence="5 6">
    <name type="scientific">Perca flavescens</name>
    <name type="common">American yellow perch</name>
    <name type="synonym">Morone flavescens</name>
    <dbReference type="NCBI Taxonomy" id="8167"/>
    <lineage>
        <taxon>Eukaryota</taxon>
        <taxon>Metazoa</taxon>
        <taxon>Chordata</taxon>
        <taxon>Craniata</taxon>
        <taxon>Vertebrata</taxon>
        <taxon>Euteleostomi</taxon>
        <taxon>Actinopterygii</taxon>
        <taxon>Neopterygii</taxon>
        <taxon>Teleostei</taxon>
        <taxon>Neoteleostei</taxon>
        <taxon>Acanthomorphata</taxon>
        <taxon>Eupercaria</taxon>
        <taxon>Perciformes</taxon>
        <taxon>Percoidei</taxon>
        <taxon>Percidae</taxon>
        <taxon>Percinae</taxon>
        <taxon>Perca</taxon>
    </lineage>
</organism>
<evidence type="ECO:0000313" key="5">
    <source>
        <dbReference type="EMBL" id="TDH08511.1"/>
    </source>
</evidence>
<evidence type="ECO:0000259" key="4">
    <source>
        <dbReference type="Pfam" id="PF08698"/>
    </source>
</evidence>
<feature type="compositionally biased region" description="Basic and acidic residues" evidence="3">
    <location>
        <begin position="476"/>
        <end position="488"/>
    </location>
</feature>
<proteinExistence type="predicted"/>
<feature type="compositionally biased region" description="Polar residues" evidence="3">
    <location>
        <begin position="590"/>
        <end position="601"/>
    </location>
</feature>
<feature type="compositionally biased region" description="Basic residues" evidence="3">
    <location>
        <begin position="929"/>
        <end position="940"/>
    </location>
</feature>
<feature type="region of interest" description="Disordered" evidence="3">
    <location>
        <begin position="785"/>
        <end position="831"/>
    </location>
</feature>
<feature type="compositionally biased region" description="Low complexity" evidence="3">
    <location>
        <begin position="138"/>
        <end position="153"/>
    </location>
</feature>
<feature type="compositionally biased region" description="Basic residues" evidence="3">
    <location>
        <begin position="236"/>
        <end position="245"/>
    </location>
</feature>